<sequence>TKKVVLKITQDQDNTRSLMCAAYLKRPLSTMTSIVDYNKFTFSILPFLTIFTLFIIFPSSHSHDTLTFDPTIPSCVACQQNFSSVDSCTRASMVFQNFSVVLSDPSRFVDALQCACLDSFQQVYALCLYCFQLTNQTQKFLDSKNIPPTVDSIRYACGFISTVTHNASGYNATATASNYKLYSGGAEGLFLMFLIGIWILYET</sequence>
<proteinExistence type="predicted"/>
<feature type="non-terminal residue" evidence="1">
    <location>
        <position position="1"/>
    </location>
</feature>
<dbReference type="Proteomes" id="UP000789920">
    <property type="component" value="Unassembled WGS sequence"/>
</dbReference>
<name>A0ACA9QFH6_9GLOM</name>
<protein>
    <submittedName>
        <fullName evidence="1">11832_t:CDS:1</fullName>
    </submittedName>
</protein>
<organism evidence="1 2">
    <name type="scientific">Racocetra persica</name>
    <dbReference type="NCBI Taxonomy" id="160502"/>
    <lineage>
        <taxon>Eukaryota</taxon>
        <taxon>Fungi</taxon>
        <taxon>Fungi incertae sedis</taxon>
        <taxon>Mucoromycota</taxon>
        <taxon>Glomeromycotina</taxon>
        <taxon>Glomeromycetes</taxon>
        <taxon>Diversisporales</taxon>
        <taxon>Gigasporaceae</taxon>
        <taxon>Racocetra</taxon>
    </lineage>
</organism>
<keyword evidence="2" id="KW-1185">Reference proteome</keyword>
<evidence type="ECO:0000313" key="1">
    <source>
        <dbReference type="EMBL" id="CAG8748765.1"/>
    </source>
</evidence>
<comment type="caution">
    <text evidence="1">The sequence shown here is derived from an EMBL/GenBank/DDBJ whole genome shotgun (WGS) entry which is preliminary data.</text>
</comment>
<evidence type="ECO:0000313" key="2">
    <source>
        <dbReference type="Proteomes" id="UP000789920"/>
    </source>
</evidence>
<gene>
    <name evidence="1" type="ORF">RPERSI_LOCUS13951</name>
</gene>
<dbReference type="EMBL" id="CAJVQC010031549">
    <property type="protein sequence ID" value="CAG8748765.1"/>
    <property type="molecule type" value="Genomic_DNA"/>
</dbReference>
<accession>A0ACA9QFH6</accession>
<reference evidence="1" key="1">
    <citation type="submission" date="2021-06" db="EMBL/GenBank/DDBJ databases">
        <authorList>
            <person name="Kallberg Y."/>
            <person name="Tangrot J."/>
            <person name="Rosling A."/>
        </authorList>
    </citation>
    <scope>NUCLEOTIDE SEQUENCE</scope>
    <source>
        <strain evidence="1">MA461A</strain>
    </source>
</reference>